<dbReference type="SUPFAM" id="SSF58104">
    <property type="entry name" value="Methyl-accepting chemotaxis protein (MCP) signaling domain"/>
    <property type="match status" value="1"/>
</dbReference>
<dbReference type="Pfam" id="PF00672">
    <property type="entry name" value="HAMP"/>
    <property type="match status" value="1"/>
</dbReference>
<feature type="domain" description="HAMP" evidence="9">
    <location>
        <begin position="205"/>
        <end position="258"/>
    </location>
</feature>
<dbReference type="PROSITE" id="PS50885">
    <property type="entry name" value="HAMP"/>
    <property type="match status" value="1"/>
</dbReference>
<dbReference type="PRINTS" id="PR00260">
    <property type="entry name" value="CHEMTRNSDUCR"/>
</dbReference>
<evidence type="ECO:0000256" key="2">
    <source>
        <dbReference type="ARBA" id="ARBA00022519"/>
    </source>
</evidence>
<dbReference type="SMART" id="SM00304">
    <property type="entry name" value="HAMP"/>
    <property type="match status" value="1"/>
</dbReference>
<dbReference type="InterPro" id="IPR000727">
    <property type="entry name" value="T_SNARE_dom"/>
</dbReference>
<evidence type="ECO:0000259" key="9">
    <source>
        <dbReference type="PROSITE" id="PS50885"/>
    </source>
</evidence>
<dbReference type="InterPro" id="IPR004090">
    <property type="entry name" value="Chemotax_Me-accpt_rcpt"/>
</dbReference>
<keyword evidence="6" id="KW-0812">Transmembrane</keyword>
<keyword evidence="2" id="KW-1003">Cell membrane</keyword>
<dbReference type="InterPro" id="IPR003660">
    <property type="entry name" value="HAMP_dom"/>
</dbReference>
<evidence type="ECO:0000256" key="1">
    <source>
        <dbReference type="ARBA" id="ARBA00004429"/>
    </source>
</evidence>
<keyword evidence="3 5" id="KW-0807">Transducer</keyword>
<evidence type="ECO:0000259" key="7">
    <source>
        <dbReference type="PROSITE" id="PS50111"/>
    </source>
</evidence>
<evidence type="ECO:0000256" key="4">
    <source>
        <dbReference type="ARBA" id="ARBA00029447"/>
    </source>
</evidence>
<evidence type="ECO:0000313" key="10">
    <source>
        <dbReference type="EMBL" id="MDQ0534406.1"/>
    </source>
</evidence>
<evidence type="ECO:0000256" key="3">
    <source>
        <dbReference type="ARBA" id="ARBA00023224"/>
    </source>
</evidence>
<sequence>MKISTKVMAPAIILSLVAVVIGGICLWGMSRIADATQSLLVTNRLVVAASELRSTSRSLQRDALNLIAEDAQGRAMIDERFGDRLDLMRTQVSEVSRLLILTGSGDAARLSALQGEVVASLARVREQAVGGKSDGARSIFRNELRASERAASTLTDPIIERGAEEVDRLTENLSQVEASVWTSALSFGGLGILVGVVGSWLVARRGISGPLDRLTAAMKDLSQKHYAIDLSDAGRTDEVGAMAKAVTVFRDAMQTADRLEAERLLTQEARERRAAEIERLIAGFEVEVGDIMRSVSEAASTLDTTAQSMGSVAERTDIRASAAAEAAEEASTNVQTVAAAAEELAISIQEISGQVHRSTEITTRAGAEAEQANRQVEGLVEQARRIGEIVDMIAGIASQTNLLALNATIEAARAGEAGKGFAVVASEVKHLATQTAKATEDISAQIASMQGATDGAALAIADIGGTIGSIREVASSIAAAIEEQGAATAEISRNVQAAADGTRSVTSNILGVSQAVSQTGAAASELKGASGDLAGQSTHLRREVERFLSGIRAA</sequence>
<dbReference type="PANTHER" id="PTHR32089:SF112">
    <property type="entry name" value="LYSOZYME-LIKE PROTEIN-RELATED"/>
    <property type="match status" value="1"/>
</dbReference>
<dbReference type="SMART" id="SM00283">
    <property type="entry name" value="MA"/>
    <property type="match status" value="1"/>
</dbReference>
<dbReference type="Gene3D" id="1.10.287.950">
    <property type="entry name" value="Methyl-accepting chemotaxis protein"/>
    <property type="match status" value="1"/>
</dbReference>
<accession>A0ABU0MMK8</accession>
<comment type="caution">
    <text evidence="10">The sequence shown here is derived from an EMBL/GenBank/DDBJ whole genome shotgun (WGS) entry which is preliminary data.</text>
</comment>
<feature type="domain" description="T-SNARE coiled-coil homology" evidence="8">
    <location>
        <begin position="460"/>
        <end position="512"/>
    </location>
</feature>
<gene>
    <name evidence="10" type="ORF">QO018_003279</name>
</gene>
<comment type="similarity">
    <text evidence="4">Belongs to the methyl-accepting chemotaxis (MCP) protein family.</text>
</comment>
<dbReference type="Gene3D" id="6.10.340.10">
    <property type="match status" value="1"/>
</dbReference>
<keyword evidence="2" id="KW-0997">Cell inner membrane</keyword>
<evidence type="ECO:0000313" key="11">
    <source>
        <dbReference type="Proteomes" id="UP001244552"/>
    </source>
</evidence>
<comment type="subcellular location">
    <subcellularLocation>
        <location evidence="1">Cell inner membrane</location>
        <topology evidence="1">Multi-pass membrane protein</topology>
    </subcellularLocation>
</comment>
<keyword evidence="6" id="KW-1133">Transmembrane helix</keyword>
<dbReference type="EMBL" id="JAUSVU010000011">
    <property type="protein sequence ID" value="MDQ0534406.1"/>
    <property type="molecule type" value="Genomic_DNA"/>
</dbReference>
<evidence type="ECO:0000256" key="5">
    <source>
        <dbReference type="PROSITE-ProRule" id="PRU00284"/>
    </source>
</evidence>
<dbReference type="PANTHER" id="PTHR32089">
    <property type="entry name" value="METHYL-ACCEPTING CHEMOTAXIS PROTEIN MCPB"/>
    <property type="match status" value="1"/>
</dbReference>
<name>A0ABU0MMK8_9PROT</name>
<proteinExistence type="inferred from homology"/>
<dbReference type="Proteomes" id="UP001244552">
    <property type="component" value="Unassembled WGS sequence"/>
</dbReference>
<dbReference type="InterPro" id="IPR004089">
    <property type="entry name" value="MCPsignal_dom"/>
</dbReference>
<protein>
    <submittedName>
        <fullName evidence="10">Methyl-accepting chemotaxis protein</fullName>
    </submittedName>
</protein>
<organism evidence="10 11">
    <name type="scientific">Azospirillum picis</name>
    <dbReference type="NCBI Taxonomy" id="488438"/>
    <lineage>
        <taxon>Bacteria</taxon>
        <taxon>Pseudomonadati</taxon>
        <taxon>Pseudomonadota</taxon>
        <taxon>Alphaproteobacteria</taxon>
        <taxon>Rhodospirillales</taxon>
        <taxon>Azospirillaceae</taxon>
        <taxon>Azospirillum</taxon>
    </lineage>
</organism>
<keyword evidence="11" id="KW-1185">Reference proteome</keyword>
<keyword evidence="6" id="KW-0472">Membrane</keyword>
<evidence type="ECO:0000259" key="8">
    <source>
        <dbReference type="PROSITE" id="PS50192"/>
    </source>
</evidence>
<dbReference type="PROSITE" id="PS50192">
    <property type="entry name" value="T_SNARE"/>
    <property type="match status" value="1"/>
</dbReference>
<reference evidence="10 11" key="1">
    <citation type="submission" date="2023-07" db="EMBL/GenBank/DDBJ databases">
        <title>Genomic Encyclopedia of Type Strains, Phase IV (KMG-IV): sequencing the most valuable type-strain genomes for metagenomic binning, comparative biology and taxonomic classification.</title>
        <authorList>
            <person name="Goeker M."/>
        </authorList>
    </citation>
    <scope>NUCLEOTIDE SEQUENCE [LARGE SCALE GENOMIC DNA]</scope>
    <source>
        <strain evidence="10 11">DSM 19922</strain>
    </source>
</reference>
<evidence type="ECO:0000256" key="6">
    <source>
        <dbReference type="SAM" id="Phobius"/>
    </source>
</evidence>
<dbReference type="PROSITE" id="PS50111">
    <property type="entry name" value="CHEMOTAXIS_TRANSDUC_2"/>
    <property type="match status" value="1"/>
</dbReference>
<dbReference type="RefSeq" id="WP_209984304.1">
    <property type="nucleotide sequence ID" value="NZ_JAGINO010000014.1"/>
</dbReference>
<feature type="transmembrane region" description="Helical" evidence="6">
    <location>
        <begin position="7"/>
        <end position="29"/>
    </location>
</feature>
<feature type="domain" description="Methyl-accepting transducer" evidence="7">
    <location>
        <begin position="298"/>
        <end position="534"/>
    </location>
</feature>
<dbReference type="Pfam" id="PF00015">
    <property type="entry name" value="MCPsignal"/>
    <property type="match status" value="1"/>
</dbReference>